<evidence type="ECO:0000313" key="2">
    <source>
        <dbReference type="Proteomes" id="UP000570678"/>
    </source>
</evidence>
<keyword evidence="2" id="KW-1185">Reference proteome</keyword>
<evidence type="ECO:0000313" key="1">
    <source>
        <dbReference type="EMBL" id="NKY60669.1"/>
    </source>
</evidence>
<organism evidence="1 2">
    <name type="scientific">Nocardia flavorosea</name>
    <dbReference type="NCBI Taxonomy" id="53429"/>
    <lineage>
        <taxon>Bacteria</taxon>
        <taxon>Bacillati</taxon>
        <taxon>Actinomycetota</taxon>
        <taxon>Actinomycetes</taxon>
        <taxon>Mycobacteriales</taxon>
        <taxon>Nocardiaceae</taxon>
        <taxon>Nocardia</taxon>
    </lineage>
</organism>
<dbReference type="AlphaFoldDB" id="A0A846YUK0"/>
<name>A0A846YUK0_9NOCA</name>
<dbReference type="Proteomes" id="UP000570678">
    <property type="component" value="Unassembled WGS sequence"/>
</dbReference>
<protein>
    <submittedName>
        <fullName evidence="1">Uncharacterized protein</fullName>
    </submittedName>
</protein>
<dbReference type="RefSeq" id="WP_157117249.1">
    <property type="nucleotide sequence ID" value="NZ_JAAXOT010000026.1"/>
</dbReference>
<accession>A0A846YUK0</accession>
<gene>
    <name evidence="1" type="ORF">HGA15_31940</name>
</gene>
<sequence length="52" mass="6366">MTTETVPRFISEDPNRLEHWVDWYDTRLSRNPEPWPDIPKDELRTILRGWAE</sequence>
<reference evidence="1 2" key="1">
    <citation type="submission" date="2020-04" db="EMBL/GenBank/DDBJ databases">
        <title>MicrobeNet Type strains.</title>
        <authorList>
            <person name="Nicholson A.C."/>
        </authorList>
    </citation>
    <scope>NUCLEOTIDE SEQUENCE [LARGE SCALE GENOMIC DNA]</scope>
    <source>
        <strain evidence="1 2">JCM 3332</strain>
    </source>
</reference>
<proteinExistence type="predicted"/>
<dbReference type="EMBL" id="JAAXOT010000026">
    <property type="protein sequence ID" value="NKY60669.1"/>
    <property type="molecule type" value="Genomic_DNA"/>
</dbReference>
<comment type="caution">
    <text evidence="1">The sequence shown here is derived from an EMBL/GenBank/DDBJ whole genome shotgun (WGS) entry which is preliminary data.</text>
</comment>